<feature type="region of interest" description="Disordered" evidence="2">
    <location>
        <begin position="417"/>
        <end position="437"/>
    </location>
</feature>
<evidence type="ECO:0000313" key="6">
    <source>
        <dbReference type="Proteomes" id="UP001515480"/>
    </source>
</evidence>
<keyword evidence="1" id="KW-0597">Phosphoprotein</keyword>
<feature type="transmembrane region" description="Helical" evidence="3">
    <location>
        <begin position="78"/>
        <end position="97"/>
    </location>
</feature>
<reference evidence="5 6" key="1">
    <citation type="journal article" date="2024" name="Science">
        <title>Giant polyketide synthase enzymes in the biosynthesis of giant marine polyether toxins.</title>
        <authorList>
            <person name="Fallon T.R."/>
            <person name="Shende V.V."/>
            <person name="Wierzbicki I.H."/>
            <person name="Pendleton A.L."/>
            <person name="Watervoot N.F."/>
            <person name="Auber R.P."/>
            <person name="Gonzalez D.J."/>
            <person name="Wisecaver J.H."/>
            <person name="Moore B.S."/>
        </authorList>
    </citation>
    <scope>NUCLEOTIDE SEQUENCE [LARGE SCALE GENOMIC DNA]</scope>
    <source>
        <strain evidence="5 6">12B1</strain>
    </source>
</reference>
<name>A0AB34J7U9_PRYPA</name>
<dbReference type="Proteomes" id="UP001515480">
    <property type="component" value="Unassembled WGS sequence"/>
</dbReference>
<dbReference type="GO" id="GO:0000160">
    <property type="term" value="P:phosphorelay signal transduction system"/>
    <property type="evidence" value="ECO:0007669"/>
    <property type="project" value="InterPro"/>
</dbReference>
<evidence type="ECO:0000256" key="2">
    <source>
        <dbReference type="SAM" id="MobiDB-lite"/>
    </source>
</evidence>
<proteinExistence type="predicted"/>
<dbReference type="PROSITE" id="PS50110">
    <property type="entry name" value="RESPONSE_REGULATORY"/>
    <property type="match status" value="1"/>
</dbReference>
<evidence type="ECO:0000256" key="1">
    <source>
        <dbReference type="PROSITE-ProRule" id="PRU00169"/>
    </source>
</evidence>
<keyword evidence="3" id="KW-1133">Transmembrane helix</keyword>
<evidence type="ECO:0000313" key="5">
    <source>
        <dbReference type="EMBL" id="KAL1515246.1"/>
    </source>
</evidence>
<sequence length="653" mass="72447">MKVRSEQELPRATIPRKHSPAQLAQLKTPTAEDAARKAMMESSKEDDHLMQGKYQMHPFLLSFEDKNVEATFLQSYDMFNRMIYVGSVLLLFGTLLLRSEAEMMNEHMSWRLFHTCQVVVFLAASLTPWWFRFIVILFNISNFIASNGPYHLKQLGCSYLGSVVFPWFVATSQRRFRSALPLLIVNKTLTFIFFTRHGYLLEWVVVATWSELTCWLHERVARCTFVQTRLVLASKQVWLTKQAKAEITHLQGNFLFQIGCLTNDPTIHALLRRSKMWVGARQAVTMLKIGTYVSQPSLVHMPTVFLDMSFDIISSVQHVEIDALLFNMCCEQARSNAAKFGMERVRVSQRWRGGLLQTNFVSTNAPSTPKVPPDHDYFTCAKTRDAGVGLASVKLACDSLGGKCSLEAVEPNQTRLSVSLPARPASPPPPPATTARPSSCVLVDDEDVILSILSSTMHAQAPTVRVVEVGACASQRELCDRILAASPQLVICDNHIDHISGIDSAKELCERGYDGIFLLQTACSVQDQQAMTNAHADVLDGVLIKDLSVANQALAIYSEIVLSAQLPDALCASLEAGSARVGELIAAGDVDGASREAYKIMGKCALYAAASRVNQMAAKLHADPSPLHARAFDRMCRQLRLFSRASETQTKSQ</sequence>
<keyword evidence="6" id="KW-1185">Reference proteome</keyword>
<comment type="caution">
    <text evidence="5">The sequence shown here is derived from an EMBL/GenBank/DDBJ whole genome shotgun (WGS) entry which is preliminary data.</text>
</comment>
<dbReference type="InterPro" id="IPR011006">
    <property type="entry name" value="CheY-like_superfamily"/>
</dbReference>
<dbReference type="InterPro" id="IPR036890">
    <property type="entry name" value="HATPase_C_sf"/>
</dbReference>
<feature type="transmembrane region" description="Helical" evidence="3">
    <location>
        <begin position="118"/>
        <end position="140"/>
    </location>
</feature>
<feature type="region of interest" description="Disordered" evidence="2">
    <location>
        <begin position="1"/>
        <end position="28"/>
    </location>
</feature>
<dbReference type="EMBL" id="JBGBPQ010000011">
    <property type="protein sequence ID" value="KAL1515246.1"/>
    <property type="molecule type" value="Genomic_DNA"/>
</dbReference>
<accession>A0AB34J7U9</accession>
<keyword evidence="3" id="KW-0472">Membrane</keyword>
<dbReference type="Gene3D" id="3.40.50.2300">
    <property type="match status" value="1"/>
</dbReference>
<protein>
    <recommendedName>
        <fullName evidence="4">Response regulatory domain-containing protein</fullName>
    </recommendedName>
</protein>
<feature type="domain" description="Response regulatory" evidence="4">
    <location>
        <begin position="439"/>
        <end position="560"/>
    </location>
</feature>
<dbReference type="AlphaFoldDB" id="A0AB34J7U9"/>
<evidence type="ECO:0000259" key="4">
    <source>
        <dbReference type="PROSITE" id="PS50110"/>
    </source>
</evidence>
<dbReference type="InterPro" id="IPR001789">
    <property type="entry name" value="Sig_transdc_resp-reg_receiver"/>
</dbReference>
<gene>
    <name evidence="5" type="ORF">AB1Y20_001880</name>
</gene>
<evidence type="ECO:0000256" key="3">
    <source>
        <dbReference type="SAM" id="Phobius"/>
    </source>
</evidence>
<dbReference type="SUPFAM" id="SSF52172">
    <property type="entry name" value="CheY-like"/>
    <property type="match status" value="1"/>
</dbReference>
<feature type="modified residue" description="4-aspartylphosphate" evidence="1">
    <location>
        <position position="493"/>
    </location>
</feature>
<dbReference type="SUPFAM" id="SSF55874">
    <property type="entry name" value="ATPase domain of HSP90 chaperone/DNA topoisomerase II/histidine kinase"/>
    <property type="match status" value="1"/>
</dbReference>
<keyword evidence="3" id="KW-0812">Transmembrane</keyword>
<organism evidence="5 6">
    <name type="scientific">Prymnesium parvum</name>
    <name type="common">Toxic golden alga</name>
    <dbReference type="NCBI Taxonomy" id="97485"/>
    <lineage>
        <taxon>Eukaryota</taxon>
        <taxon>Haptista</taxon>
        <taxon>Haptophyta</taxon>
        <taxon>Prymnesiophyceae</taxon>
        <taxon>Prymnesiales</taxon>
        <taxon>Prymnesiaceae</taxon>
        <taxon>Prymnesium</taxon>
    </lineage>
</organism>